<feature type="region of interest" description="Disordered" evidence="5">
    <location>
        <begin position="1"/>
        <end position="103"/>
    </location>
</feature>
<keyword evidence="6" id="KW-0548">Nucleotidyltransferase</keyword>
<keyword evidence="4" id="KW-0067">ATP-binding</keyword>
<evidence type="ECO:0000256" key="4">
    <source>
        <dbReference type="ARBA" id="ARBA00022840"/>
    </source>
</evidence>
<dbReference type="EMBL" id="CP086354">
    <property type="protein sequence ID" value="UNI14508.1"/>
    <property type="molecule type" value="Genomic_DNA"/>
</dbReference>
<dbReference type="GO" id="GO:0016787">
    <property type="term" value="F:hydrolase activity"/>
    <property type="evidence" value="ECO:0007669"/>
    <property type="project" value="UniProtKB-KW"/>
</dbReference>
<evidence type="ECO:0000313" key="6">
    <source>
        <dbReference type="EMBL" id="UNI14508.1"/>
    </source>
</evidence>
<name>A0A9Q8V697_9HYPO</name>
<keyword evidence="1" id="KW-0547">Nucleotide-binding</keyword>
<reference evidence="6" key="1">
    <citation type="submission" date="2021-11" db="EMBL/GenBank/DDBJ databases">
        <title>Purpureocillium_takamizusanense_genome.</title>
        <authorList>
            <person name="Nguyen N.-H."/>
        </authorList>
    </citation>
    <scope>NUCLEOTIDE SEQUENCE</scope>
    <source>
        <strain evidence="6">PT3</strain>
    </source>
</reference>
<keyword evidence="7" id="KW-1185">Reference proteome</keyword>
<protein>
    <submittedName>
        <fullName evidence="6">DNA-directed DNA polymerase</fullName>
        <ecNumber evidence="6">2.7.7.7</ecNumber>
    </submittedName>
</protein>
<accession>A0A9Q8V697</accession>
<sequence>MKSMRGLLHTTSLQEAEERRRASHGPVSLAGQKRSWSSNDGGQSERAPVSHGLVQFQRAASLPAAPTRLSASSIVSARRQTGTSEYSQRKLLAATPTSSRDPELDLSHRTYDLPSQLVGNLASLGIKQIYPWQKNCLKGPGLLDGERNLVYCAPTGGGKSLVADCKP</sequence>
<evidence type="ECO:0000256" key="5">
    <source>
        <dbReference type="SAM" id="MobiDB-lite"/>
    </source>
</evidence>
<dbReference type="PANTHER" id="PTHR47961">
    <property type="entry name" value="DNA POLYMERASE THETA, PUTATIVE (AFU_ORTHOLOGUE AFUA_1G05260)-RELATED"/>
    <property type="match status" value="1"/>
</dbReference>
<evidence type="ECO:0000256" key="2">
    <source>
        <dbReference type="ARBA" id="ARBA00022801"/>
    </source>
</evidence>
<evidence type="ECO:0000313" key="7">
    <source>
        <dbReference type="Proteomes" id="UP000829364"/>
    </source>
</evidence>
<keyword evidence="3" id="KW-0347">Helicase</keyword>
<proteinExistence type="predicted"/>
<gene>
    <name evidence="6" type="ORF">JDV02_001129</name>
</gene>
<dbReference type="Proteomes" id="UP000829364">
    <property type="component" value="Chromosome 1"/>
</dbReference>
<dbReference type="Gene3D" id="3.40.50.300">
    <property type="entry name" value="P-loop containing nucleotide triphosphate hydrolases"/>
    <property type="match status" value="1"/>
</dbReference>
<evidence type="ECO:0000256" key="3">
    <source>
        <dbReference type="ARBA" id="ARBA00022806"/>
    </source>
</evidence>
<keyword evidence="6" id="KW-0239">DNA-directed DNA polymerase</keyword>
<keyword evidence="6" id="KW-0808">Transferase</keyword>
<dbReference type="OrthoDB" id="2320933at2759"/>
<keyword evidence="2" id="KW-0378">Hydrolase</keyword>
<dbReference type="InterPro" id="IPR050474">
    <property type="entry name" value="Hel308_SKI2-like"/>
</dbReference>
<dbReference type="KEGG" id="ptkz:JDV02_001129"/>
<dbReference type="GeneID" id="72063092"/>
<dbReference type="AlphaFoldDB" id="A0A9Q8V697"/>
<dbReference type="GO" id="GO:0004386">
    <property type="term" value="F:helicase activity"/>
    <property type="evidence" value="ECO:0007669"/>
    <property type="project" value="UniProtKB-KW"/>
</dbReference>
<organism evidence="6 7">
    <name type="scientific">Purpureocillium takamizusanense</name>
    <dbReference type="NCBI Taxonomy" id="2060973"/>
    <lineage>
        <taxon>Eukaryota</taxon>
        <taxon>Fungi</taxon>
        <taxon>Dikarya</taxon>
        <taxon>Ascomycota</taxon>
        <taxon>Pezizomycotina</taxon>
        <taxon>Sordariomycetes</taxon>
        <taxon>Hypocreomycetidae</taxon>
        <taxon>Hypocreales</taxon>
        <taxon>Ophiocordycipitaceae</taxon>
        <taxon>Purpureocillium</taxon>
    </lineage>
</organism>
<dbReference type="GO" id="GO:0003887">
    <property type="term" value="F:DNA-directed DNA polymerase activity"/>
    <property type="evidence" value="ECO:0007669"/>
    <property type="project" value="UniProtKB-KW"/>
</dbReference>
<dbReference type="SUPFAM" id="SSF52540">
    <property type="entry name" value="P-loop containing nucleoside triphosphate hydrolases"/>
    <property type="match status" value="1"/>
</dbReference>
<dbReference type="EC" id="2.7.7.7" evidence="6"/>
<dbReference type="InterPro" id="IPR027417">
    <property type="entry name" value="P-loop_NTPase"/>
</dbReference>
<feature type="compositionally biased region" description="Polar residues" evidence="5">
    <location>
        <begin position="69"/>
        <end position="86"/>
    </location>
</feature>
<dbReference type="GO" id="GO:0005524">
    <property type="term" value="F:ATP binding"/>
    <property type="evidence" value="ECO:0007669"/>
    <property type="project" value="UniProtKB-KW"/>
</dbReference>
<dbReference type="PANTHER" id="PTHR47961:SF6">
    <property type="entry name" value="DNA-DIRECTED DNA POLYMERASE"/>
    <property type="match status" value="1"/>
</dbReference>
<evidence type="ECO:0000256" key="1">
    <source>
        <dbReference type="ARBA" id="ARBA00022741"/>
    </source>
</evidence>
<dbReference type="RefSeq" id="XP_047837989.1">
    <property type="nucleotide sequence ID" value="XM_047982028.1"/>
</dbReference>